<dbReference type="AlphaFoldDB" id="A0A3S9B0R3"/>
<accession>A0A3S9B0R3</accession>
<proteinExistence type="predicted"/>
<dbReference type="Gene3D" id="3.90.550.10">
    <property type="entry name" value="Spore Coat Polysaccharide Biosynthesis Protein SpsA, Chain A"/>
    <property type="match status" value="1"/>
</dbReference>
<keyword evidence="3" id="KW-1185">Reference proteome</keyword>
<dbReference type="SUPFAM" id="SSF53448">
    <property type="entry name" value="Nucleotide-diphospho-sugar transferases"/>
    <property type="match status" value="1"/>
</dbReference>
<dbReference type="GO" id="GO:0016740">
    <property type="term" value="F:transferase activity"/>
    <property type="evidence" value="ECO:0007669"/>
    <property type="project" value="UniProtKB-KW"/>
</dbReference>
<dbReference type="Pfam" id="PF00535">
    <property type="entry name" value="Glycos_transf_2"/>
    <property type="match status" value="1"/>
</dbReference>
<dbReference type="OrthoDB" id="9794124at2"/>
<evidence type="ECO:0000313" key="3">
    <source>
        <dbReference type="Proteomes" id="UP000268192"/>
    </source>
</evidence>
<dbReference type="EMBL" id="CP032509">
    <property type="protein sequence ID" value="AZN70528.1"/>
    <property type="molecule type" value="Genomic_DNA"/>
</dbReference>
<dbReference type="Proteomes" id="UP000268192">
    <property type="component" value="Chromosome"/>
</dbReference>
<reference evidence="2 3" key="1">
    <citation type="submission" date="2018-09" db="EMBL/GenBank/DDBJ databases">
        <title>Marinorhizobium profundi gen. nov., sp. nov., isolated from a deep-sea sediment sample from the New Britain Trench and proposal of Marinorhizobiaceae fam. nov. in the order Rhizobiales of the class Alphaproteobacteria.</title>
        <authorList>
            <person name="Cao J."/>
        </authorList>
    </citation>
    <scope>NUCLEOTIDE SEQUENCE [LARGE SCALE GENOMIC DNA]</scope>
    <source>
        <strain evidence="2 3">WS11</strain>
    </source>
</reference>
<gene>
    <name evidence="2" type="ORF">D5400_03860</name>
</gene>
<dbReference type="KEGG" id="abaw:D5400_03860"/>
<feature type="domain" description="Glycosyltransferase 2-like" evidence="1">
    <location>
        <begin position="81"/>
        <end position="171"/>
    </location>
</feature>
<keyword evidence="2" id="KW-0808">Transferase</keyword>
<evidence type="ECO:0000313" key="2">
    <source>
        <dbReference type="EMBL" id="AZN70528.1"/>
    </source>
</evidence>
<dbReference type="InterPro" id="IPR029044">
    <property type="entry name" value="Nucleotide-diphossugar_trans"/>
</dbReference>
<protein>
    <submittedName>
        <fullName evidence="2">Glycosyltransferase family 2 protein</fullName>
    </submittedName>
</protein>
<sequence length="305" mass="33877">MRCRASFQRCARSAEIRLKPGSVRGACKSASRMCIAGRAMSACSKPSQDREGCCMSVAPDITAVLNAHREGLLAHASLTSMKRAIAAAAEADIRVELLCILDRGDDLTRAVIKGGLRQDDRLIEVAYGDLGRSRNTAVEEARGAHIAFLDADDFWATSWLVRAHAEATKRADPIVWHPEVCAFFDGTKHILHHVDMESPSYRPVVLMDQNYWTALSFARRSIYLDTPYPPSDIPGGVGFEDWAWNKMTICKGVLHKIVPNTGHVIRRRTFSLSHVTLASQAVPHSMGYLRHLVESRQRSAKSKQR</sequence>
<evidence type="ECO:0000259" key="1">
    <source>
        <dbReference type="Pfam" id="PF00535"/>
    </source>
</evidence>
<name>A0A3S9B0R3_9HYPH</name>
<dbReference type="InterPro" id="IPR001173">
    <property type="entry name" value="Glyco_trans_2-like"/>
</dbReference>
<organism evidence="2 3">
    <name type="scientific">Georhizobium profundi</name>
    <dbReference type="NCBI Taxonomy" id="2341112"/>
    <lineage>
        <taxon>Bacteria</taxon>
        <taxon>Pseudomonadati</taxon>
        <taxon>Pseudomonadota</taxon>
        <taxon>Alphaproteobacteria</taxon>
        <taxon>Hyphomicrobiales</taxon>
        <taxon>Rhizobiaceae</taxon>
        <taxon>Georhizobium</taxon>
    </lineage>
</organism>
<dbReference type="CDD" id="cd00761">
    <property type="entry name" value="Glyco_tranf_GTA_type"/>
    <property type="match status" value="1"/>
</dbReference>